<evidence type="ECO:0000259" key="10">
    <source>
        <dbReference type="PROSITE" id="PS50113"/>
    </source>
</evidence>
<dbReference type="InterPro" id="IPR011006">
    <property type="entry name" value="CheY-like_superfamily"/>
</dbReference>
<dbReference type="InterPro" id="IPR013655">
    <property type="entry name" value="PAS_fold_3"/>
</dbReference>
<dbReference type="InterPro" id="IPR000014">
    <property type="entry name" value="PAS"/>
</dbReference>
<feature type="domain" description="Response regulatory" evidence="9">
    <location>
        <begin position="540"/>
        <end position="667"/>
    </location>
</feature>
<dbReference type="PROSITE" id="PS50109">
    <property type="entry name" value="HIS_KIN"/>
    <property type="match status" value="1"/>
</dbReference>
<dbReference type="InterPro" id="IPR035965">
    <property type="entry name" value="PAS-like_dom_sf"/>
</dbReference>
<dbReference type="SUPFAM" id="SSF55874">
    <property type="entry name" value="ATPase domain of HSP90 chaperone/DNA topoisomerase II/histidine kinase"/>
    <property type="match status" value="1"/>
</dbReference>
<keyword evidence="4" id="KW-0808">Transferase</keyword>
<dbReference type="GO" id="GO:0000155">
    <property type="term" value="F:phosphorelay sensor kinase activity"/>
    <property type="evidence" value="ECO:0007669"/>
    <property type="project" value="InterPro"/>
</dbReference>
<dbReference type="CDD" id="cd16922">
    <property type="entry name" value="HATPase_EvgS-ArcB-TorS-like"/>
    <property type="match status" value="1"/>
</dbReference>
<dbReference type="Pfam" id="PF08447">
    <property type="entry name" value="PAS_3"/>
    <property type="match status" value="1"/>
</dbReference>
<dbReference type="Proteomes" id="UP000238322">
    <property type="component" value="Unassembled WGS sequence"/>
</dbReference>
<dbReference type="AlphaFoldDB" id="A0A2S8FKS6"/>
<comment type="catalytic activity">
    <reaction evidence="1">
        <text>ATP + protein L-histidine = ADP + protein N-phospho-L-histidine.</text>
        <dbReference type="EC" id="2.7.13.3"/>
    </reaction>
</comment>
<dbReference type="SUPFAM" id="SSF52172">
    <property type="entry name" value="CheY-like"/>
    <property type="match status" value="1"/>
</dbReference>
<dbReference type="Gene3D" id="3.30.565.10">
    <property type="entry name" value="Histidine kinase-like ATPase, C-terminal domain"/>
    <property type="match status" value="1"/>
</dbReference>
<evidence type="ECO:0000256" key="7">
    <source>
        <dbReference type="SAM" id="Coils"/>
    </source>
</evidence>
<evidence type="ECO:0000313" key="11">
    <source>
        <dbReference type="EMBL" id="PQO32766.1"/>
    </source>
</evidence>
<dbReference type="SUPFAM" id="SSF55785">
    <property type="entry name" value="PYP-like sensor domain (PAS domain)"/>
    <property type="match status" value="1"/>
</dbReference>
<dbReference type="EC" id="2.7.13.3" evidence="2"/>
<accession>A0A2S8FKS6</accession>
<dbReference type="CDD" id="cd17546">
    <property type="entry name" value="REC_hyHK_CKI1_RcsC-like"/>
    <property type="match status" value="1"/>
</dbReference>
<evidence type="ECO:0000256" key="4">
    <source>
        <dbReference type="ARBA" id="ARBA00022679"/>
    </source>
</evidence>
<sequence>MPSKNKHIDSRPFVGRGGKSIMELENFSVAIITSIAASQRIVSRLIACGIDRENILVVGPDECAEAAKVRPALCIWGLEEREMADRIAAQNEIVPAVFEDCLNIHVGSQSEGEHSRYVLEWKEFDTPEIEEKLRTLIEQAHTCRNYRVREHWYRMAVVEGNVGLWWWDKVLNFVYLSRHFQQMLKLTLAELPANAEQWLEMIHPSDRPGLIAAVQNQFENSTGHFRYECRIRHQGDQYRWYALSGQLGREELNRPRILGAAVDITEKKEAELQLAQANQRAQAANRAKNEFLTNMSHNLRTPLTAVMGFAEMLNDFTPNQAACDAIQSIQENSSQLMRLLEDILELSCIESTTPEPNLTRTSIDELLRSAVEVYHIKAMTEGLEFGIEVEPEIPPVLLADATRIRQILSRLIENAIKFTHQGEVSIGVHYDAQPTPTLEFLVVDTGIGIPADRHELIFAPFSQGDNSTSRSHAGSGLGLSICKRNAEILGGSLSVESEVEIGSRFTLRVPVQIPTSPPVSEPNSCKIDKKSEFPCLDGRRVLLVEDGVDNQRLMKAFLQKAGATVVVAENGKIAVDWIDANRPEDHESQEDRDPNVDVILMDMHMPVMDGYEATSTLRARRFHKPIIAVTAHALTGDRQRCLDVGCDDYYTKPISRQTLLEMVHKYTEEAPQLTAAQA</sequence>
<dbReference type="Gene3D" id="3.40.50.2300">
    <property type="match status" value="1"/>
</dbReference>
<comment type="caution">
    <text evidence="11">The sequence shown here is derived from an EMBL/GenBank/DDBJ whole genome shotgun (WGS) entry which is preliminary data.</text>
</comment>
<evidence type="ECO:0000256" key="1">
    <source>
        <dbReference type="ARBA" id="ARBA00000085"/>
    </source>
</evidence>
<dbReference type="SMART" id="SM00448">
    <property type="entry name" value="REC"/>
    <property type="match status" value="1"/>
</dbReference>
<dbReference type="NCBIfam" id="TIGR00229">
    <property type="entry name" value="sensory_box"/>
    <property type="match status" value="1"/>
</dbReference>
<dbReference type="Gene3D" id="1.10.287.130">
    <property type="match status" value="1"/>
</dbReference>
<proteinExistence type="predicted"/>
<dbReference type="CDD" id="cd00130">
    <property type="entry name" value="PAS"/>
    <property type="match status" value="1"/>
</dbReference>
<dbReference type="PRINTS" id="PR00344">
    <property type="entry name" value="BCTRLSENSOR"/>
</dbReference>
<protein>
    <recommendedName>
        <fullName evidence="2">histidine kinase</fullName>
        <ecNumber evidence="2">2.7.13.3</ecNumber>
    </recommendedName>
</protein>
<name>A0A2S8FKS6_9BACT</name>
<evidence type="ECO:0000313" key="12">
    <source>
        <dbReference type="Proteomes" id="UP000238322"/>
    </source>
</evidence>
<dbReference type="InterPro" id="IPR003594">
    <property type="entry name" value="HATPase_dom"/>
</dbReference>
<dbReference type="InterPro" id="IPR036097">
    <property type="entry name" value="HisK_dim/P_sf"/>
</dbReference>
<keyword evidence="5" id="KW-0418">Kinase</keyword>
<dbReference type="PROSITE" id="PS50110">
    <property type="entry name" value="RESPONSE_REGULATORY"/>
    <property type="match status" value="1"/>
</dbReference>
<evidence type="ECO:0000256" key="2">
    <source>
        <dbReference type="ARBA" id="ARBA00012438"/>
    </source>
</evidence>
<evidence type="ECO:0000259" key="8">
    <source>
        <dbReference type="PROSITE" id="PS50109"/>
    </source>
</evidence>
<keyword evidence="7" id="KW-0175">Coiled coil</keyword>
<feature type="domain" description="PAC" evidence="10">
    <location>
        <begin position="225"/>
        <end position="276"/>
    </location>
</feature>
<dbReference type="Pfam" id="PF02518">
    <property type="entry name" value="HATPase_c"/>
    <property type="match status" value="1"/>
</dbReference>
<dbReference type="Pfam" id="PF00512">
    <property type="entry name" value="HisKA"/>
    <property type="match status" value="1"/>
</dbReference>
<evidence type="ECO:0000256" key="3">
    <source>
        <dbReference type="ARBA" id="ARBA00022553"/>
    </source>
</evidence>
<gene>
    <name evidence="11" type="ORF">C5Y83_21490</name>
</gene>
<reference evidence="11 12" key="1">
    <citation type="submission" date="2018-02" db="EMBL/GenBank/DDBJ databases">
        <title>Comparative genomes isolates from brazilian mangrove.</title>
        <authorList>
            <person name="Araujo J.E."/>
            <person name="Taketani R.G."/>
            <person name="Silva M.C.P."/>
            <person name="Loureco M.V."/>
            <person name="Andreote F.D."/>
        </authorList>
    </citation>
    <scope>NUCLEOTIDE SEQUENCE [LARGE SCALE GENOMIC DNA]</scope>
    <source>
        <strain evidence="11 12">Hex-1 MGV</strain>
    </source>
</reference>
<feature type="coiled-coil region" evidence="7">
    <location>
        <begin position="267"/>
        <end position="294"/>
    </location>
</feature>
<dbReference type="Gene3D" id="3.30.450.20">
    <property type="entry name" value="PAS domain"/>
    <property type="match status" value="1"/>
</dbReference>
<dbReference type="PROSITE" id="PS50113">
    <property type="entry name" value="PAC"/>
    <property type="match status" value="1"/>
</dbReference>
<organism evidence="11 12">
    <name type="scientific">Blastopirellula marina</name>
    <dbReference type="NCBI Taxonomy" id="124"/>
    <lineage>
        <taxon>Bacteria</taxon>
        <taxon>Pseudomonadati</taxon>
        <taxon>Planctomycetota</taxon>
        <taxon>Planctomycetia</taxon>
        <taxon>Pirellulales</taxon>
        <taxon>Pirellulaceae</taxon>
        <taxon>Blastopirellula</taxon>
    </lineage>
</organism>
<dbReference type="SUPFAM" id="SSF47384">
    <property type="entry name" value="Homodimeric domain of signal transducing histidine kinase"/>
    <property type="match status" value="1"/>
</dbReference>
<feature type="modified residue" description="4-aspartylphosphate" evidence="6">
    <location>
        <position position="602"/>
    </location>
</feature>
<dbReference type="EMBL" id="PUHY01000012">
    <property type="protein sequence ID" value="PQO32766.1"/>
    <property type="molecule type" value="Genomic_DNA"/>
</dbReference>
<dbReference type="SMART" id="SM00091">
    <property type="entry name" value="PAS"/>
    <property type="match status" value="1"/>
</dbReference>
<keyword evidence="3 6" id="KW-0597">Phosphoprotein</keyword>
<dbReference type="FunFam" id="3.30.565.10:FF:000010">
    <property type="entry name" value="Sensor histidine kinase RcsC"/>
    <property type="match status" value="1"/>
</dbReference>
<dbReference type="GO" id="GO:0005886">
    <property type="term" value="C:plasma membrane"/>
    <property type="evidence" value="ECO:0007669"/>
    <property type="project" value="TreeGrafter"/>
</dbReference>
<dbReference type="InterPro" id="IPR036890">
    <property type="entry name" value="HATPase_C_sf"/>
</dbReference>
<dbReference type="InterPro" id="IPR000700">
    <property type="entry name" value="PAS-assoc_C"/>
</dbReference>
<dbReference type="SMART" id="SM00388">
    <property type="entry name" value="HisKA"/>
    <property type="match status" value="1"/>
</dbReference>
<dbReference type="InterPro" id="IPR005467">
    <property type="entry name" value="His_kinase_dom"/>
</dbReference>
<dbReference type="PANTHER" id="PTHR43047:SF72">
    <property type="entry name" value="OSMOSENSING HISTIDINE PROTEIN KINASE SLN1"/>
    <property type="match status" value="1"/>
</dbReference>
<dbReference type="InterPro" id="IPR004358">
    <property type="entry name" value="Sig_transdc_His_kin-like_C"/>
</dbReference>
<dbReference type="SMART" id="SM00387">
    <property type="entry name" value="HATPase_c"/>
    <property type="match status" value="1"/>
</dbReference>
<evidence type="ECO:0000256" key="6">
    <source>
        <dbReference type="PROSITE-ProRule" id="PRU00169"/>
    </source>
</evidence>
<dbReference type="GO" id="GO:0009927">
    <property type="term" value="F:histidine phosphotransfer kinase activity"/>
    <property type="evidence" value="ECO:0007669"/>
    <property type="project" value="TreeGrafter"/>
</dbReference>
<dbReference type="Pfam" id="PF00072">
    <property type="entry name" value="Response_reg"/>
    <property type="match status" value="1"/>
</dbReference>
<feature type="domain" description="Histidine kinase" evidence="8">
    <location>
        <begin position="294"/>
        <end position="513"/>
    </location>
</feature>
<dbReference type="CDD" id="cd00082">
    <property type="entry name" value="HisKA"/>
    <property type="match status" value="1"/>
</dbReference>
<evidence type="ECO:0000256" key="5">
    <source>
        <dbReference type="ARBA" id="ARBA00022777"/>
    </source>
</evidence>
<dbReference type="InterPro" id="IPR001789">
    <property type="entry name" value="Sig_transdc_resp-reg_receiver"/>
</dbReference>
<dbReference type="InterPro" id="IPR003661">
    <property type="entry name" value="HisK_dim/P_dom"/>
</dbReference>
<evidence type="ECO:0000259" key="9">
    <source>
        <dbReference type="PROSITE" id="PS50110"/>
    </source>
</evidence>
<dbReference type="PANTHER" id="PTHR43047">
    <property type="entry name" value="TWO-COMPONENT HISTIDINE PROTEIN KINASE"/>
    <property type="match status" value="1"/>
</dbReference>